<dbReference type="Gene3D" id="2.60.40.3140">
    <property type="match status" value="1"/>
</dbReference>
<accession>E6QI70</accession>
<organism evidence="2">
    <name type="scientific">mine drainage metagenome</name>
    <dbReference type="NCBI Taxonomy" id="410659"/>
    <lineage>
        <taxon>unclassified sequences</taxon>
        <taxon>metagenomes</taxon>
        <taxon>ecological metagenomes</taxon>
    </lineage>
</organism>
<dbReference type="InterPro" id="IPR024618">
    <property type="entry name" value="DUF3857"/>
</dbReference>
<evidence type="ECO:0000313" key="2">
    <source>
        <dbReference type="EMBL" id="CBI06935.1"/>
    </source>
</evidence>
<dbReference type="Gene3D" id="2.60.120.1130">
    <property type="match status" value="1"/>
</dbReference>
<name>E6QI70_9ZZZZ</name>
<dbReference type="AlphaFoldDB" id="E6QI70"/>
<dbReference type="Pfam" id="PF12969">
    <property type="entry name" value="DUF3857"/>
    <property type="match status" value="1"/>
</dbReference>
<proteinExistence type="predicted"/>
<dbReference type="Gene3D" id="3.10.620.30">
    <property type="match status" value="1"/>
</dbReference>
<reference evidence="2" key="1">
    <citation type="submission" date="2009-10" db="EMBL/GenBank/DDBJ databases">
        <title>Diversity of trophic interactions inside an arsenic-rich microbial ecosystem.</title>
        <authorList>
            <person name="Bertin P.N."/>
            <person name="Heinrich-Salmeron A."/>
            <person name="Pelletier E."/>
            <person name="Goulhen-Chollet F."/>
            <person name="Arsene-Ploetze F."/>
            <person name="Gallien S."/>
            <person name="Calteau A."/>
            <person name="Vallenet D."/>
            <person name="Casiot C."/>
            <person name="Chane-Woon-Ming B."/>
            <person name="Giloteaux L."/>
            <person name="Barakat M."/>
            <person name="Bonnefoy V."/>
            <person name="Bruneel O."/>
            <person name="Chandler M."/>
            <person name="Cleiss J."/>
            <person name="Duran R."/>
            <person name="Elbaz-Poulichet F."/>
            <person name="Fonknechten N."/>
            <person name="Lauga B."/>
            <person name="Mornico D."/>
            <person name="Ortet P."/>
            <person name="Schaeffer C."/>
            <person name="Siguier P."/>
            <person name="Alexander Thil Smith A."/>
            <person name="Van Dorsselaer A."/>
            <person name="Weissenbach J."/>
            <person name="Medigue C."/>
            <person name="Le Paslier D."/>
        </authorList>
    </citation>
    <scope>NUCLEOTIDE SEQUENCE</scope>
</reference>
<protein>
    <recommendedName>
        <fullName evidence="1">DUF3857 domain-containing protein</fullName>
    </recommendedName>
</protein>
<comment type="caution">
    <text evidence="2">The sequence shown here is derived from an EMBL/GenBank/DDBJ whole genome shotgun (WGS) entry which is preliminary data.</text>
</comment>
<dbReference type="EMBL" id="CABQ01000043">
    <property type="protein sequence ID" value="CBI06935.1"/>
    <property type="molecule type" value="Genomic_DNA"/>
</dbReference>
<gene>
    <name evidence="2" type="ORF">CARN6_0234</name>
</gene>
<sequence>MIRSRSQRWMCWLLLVFGSALARGQFQPTVAEELKMTSEPKAPGAAAIYLYREETVDDVYHYHSFYARIKVLSEKGKDLATVSIPYPKGLFKVDGISGRTVHADGTVVALNVKPTDLLERSTGSVNYHRMVFTLPSVEVGSILEYRWQLRYGDDVLSSPDWQIQQPYFVRKAHYQFVPTAHLDRVTNGNGDIASRLMYGGIVPAGAAVVRNTSGRYTLDVSDIAAIPEEEYMPPLSSLIAQVEFYYTPYTTMDEFWNHEGGRWSRRMDTFAAETGGLKQAVRGIVNLSDSADVKLQKLYEAVMKIENTDYTLQKSDAERKQLHEKMVKHAEDVWKEKSGTSDEIALLYLAMARSAGLKAYAMEVSDRNRRIFDAHFLSMGQLDDVLVVVVVDGKEVVLDPGERYAPYGQLHWTHMLTGGIRQSDQGVVLTHTNGNSYKQAATLRAADVTVAADGTVTGVARFTMFGPEALRWRHIAIENDVSEVKKLFNEMVDAELPDGVHGEFDHFIGIEDYESGLMGIVNLSGTLGTATGKRVFLPGEFFESRAKHPFVAEAERKMPVDMRYADLVQDKVTYYLPDEWSVESTPPDTTIPMGEMAVFQAKSAHTASRIDMARSFARGFTLLDAKSYGQLHDFYQRVATADTGQVVLHVTPKMVAR</sequence>
<evidence type="ECO:0000259" key="1">
    <source>
        <dbReference type="Pfam" id="PF12969"/>
    </source>
</evidence>
<feature type="domain" description="DUF3857" evidence="1">
    <location>
        <begin position="67"/>
        <end position="175"/>
    </location>
</feature>